<protein>
    <recommendedName>
        <fullName evidence="1">T6SS Phospholipase effector Tle1-like catalytic domain-containing protein</fullName>
    </recommendedName>
</protein>
<reference evidence="2 3" key="1">
    <citation type="submission" date="2016-03" db="EMBL/GenBank/DDBJ databases">
        <title>Acetic acid bacteria sequencing.</title>
        <authorList>
            <person name="Brandt J."/>
            <person name="Jakob F."/>
            <person name="Vogel R.F."/>
        </authorList>
    </citation>
    <scope>NUCLEOTIDE SEQUENCE [LARGE SCALE GENOMIC DNA]</scope>
    <source>
        <strain evidence="2 3">NBRC 101099</strain>
    </source>
</reference>
<proteinExistence type="predicted"/>
<sequence length="369" mass="40119">MKRLVIAFDGTWDSADSCNAETNVAILTRAIHATRHTGGILQVTLYLRGVGTTGLQADRLFDGATGLGVDDNIRSAYMFLAQNYVPGDEIFLFGFSRGAFSARSFAGLLNATGLLKRQSLAALSRAWHFYRADVAPRTPAAFLAANPGIDIHPDVTIRFLGVWDTVGSLGIPSPLRLRINRDLYGFHDTSPCPIVKEAWQALAIDEHRRSFVPTLWTGVVPPGCRIGQTWFVGAHSDVGGGYVQRRLADIPLRWMAEKAEAAGLCLDWSCLPPAGPDDCHAARHDSSRGVFATAQLLPVLRMIGGRAIRLHGPQRWRTTIAGTEGAINETVHPSAIARFGHEGLLNRDDVGARNVTETYRPANLAAYLT</sequence>
<dbReference type="InterPro" id="IPR018712">
    <property type="entry name" value="Tle1-like_cat"/>
</dbReference>
<dbReference type="STRING" id="320497.A0U93_12210"/>
<evidence type="ECO:0000259" key="1">
    <source>
        <dbReference type="Pfam" id="PF09994"/>
    </source>
</evidence>
<keyword evidence="3" id="KW-1185">Reference proteome</keyword>
<dbReference type="RefSeq" id="WP_077807608.1">
    <property type="nucleotide sequence ID" value="NZ_BJXS01000006.1"/>
</dbReference>
<evidence type="ECO:0000313" key="2">
    <source>
        <dbReference type="EMBL" id="AQS88573.1"/>
    </source>
</evidence>
<dbReference type="Pfam" id="PF09994">
    <property type="entry name" value="T6SS_Tle1-like_cat"/>
    <property type="match status" value="1"/>
</dbReference>
<dbReference type="PANTHER" id="PTHR33840:SF1">
    <property type="entry name" value="TLE1 PHOSPHOLIPASE DOMAIN-CONTAINING PROTEIN"/>
    <property type="match status" value="1"/>
</dbReference>
<dbReference type="InterPro" id="IPR029058">
    <property type="entry name" value="AB_hydrolase_fold"/>
</dbReference>
<feature type="domain" description="T6SS Phospholipase effector Tle1-like catalytic" evidence="1">
    <location>
        <begin position="2"/>
        <end position="257"/>
    </location>
</feature>
<dbReference type="SUPFAM" id="SSF53474">
    <property type="entry name" value="alpha/beta-Hydrolases"/>
    <property type="match status" value="1"/>
</dbReference>
<dbReference type="OrthoDB" id="4378831at2"/>
<organism evidence="2 3">
    <name type="scientific">Neoasaia chiangmaiensis</name>
    <dbReference type="NCBI Taxonomy" id="320497"/>
    <lineage>
        <taxon>Bacteria</taxon>
        <taxon>Pseudomonadati</taxon>
        <taxon>Pseudomonadota</taxon>
        <taxon>Alphaproteobacteria</taxon>
        <taxon>Acetobacterales</taxon>
        <taxon>Acetobacteraceae</taxon>
        <taxon>Neoasaia</taxon>
    </lineage>
</organism>
<accession>A0A1U9KRW1</accession>
<dbReference type="AlphaFoldDB" id="A0A1U9KRW1"/>
<gene>
    <name evidence="2" type="ORF">A0U93_12210</name>
</gene>
<dbReference type="PANTHER" id="PTHR33840">
    <property type="match status" value="1"/>
</dbReference>
<dbReference type="Proteomes" id="UP000188604">
    <property type="component" value="Chromosome"/>
</dbReference>
<dbReference type="EMBL" id="CP014691">
    <property type="protein sequence ID" value="AQS88573.1"/>
    <property type="molecule type" value="Genomic_DNA"/>
</dbReference>
<name>A0A1U9KRW1_9PROT</name>
<dbReference type="KEGG" id="nch:A0U93_12210"/>
<evidence type="ECO:0000313" key="3">
    <source>
        <dbReference type="Proteomes" id="UP000188604"/>
    </source>
</evidence>